<sequence>MVVGVDGSAASLAALRRAAVEAAARGAVLVPLFAGRTPDRTARRLLDGALRSAFGGWPGGLVVRPTVAAGPPGPALVAAVAGPGDLLVLGAAARRHWHPHGDRAVRHCRGHCPCPVLTVTGRAGTPNRQLAND</sequence>
<organism evidence="2 3">
    <name type="scientific">Kitasatospora cheerisanensis KCTC 2395</name>
    <dbReference type="NCBI Taxonomy" id="1348663"/>
    <lineage>
        <taxon>Bacteria</taxon>
        <taxon>Bacillati</taxon>
        <taxon>Actinomycetota</taxon>
        <taxon>Actinomycetes</taxon>
        <taxon>Kitasatosporales</taxon>
        <taxon>Streptomycetaceae</taxon>
        <taxon>Kitasatospora</taxon>
    </lineage>
</organism>
<evidence type="ECO:0000313" key="3">
    <source>
        <dbReference type="Proteomes" id="UP000027178"/>
    </source>
</evidence>
<dbReference type="AlphaFoldDB" id="A0A066YX58"/>
<dbReference type="Proteomes" id="UP000027178">
    <property type="component" value="Unassembled WGS sequence"/>
</dbReference>
<gene>
    <name evidence="2" type="ORF">KCH_36610</name>
</gene>
<dbReference type="EMBL" id="JNBY01000092">
    <property type="protein sequence ID" value="KDN84569.1"/>
    <property type="molecule type" value="Genomic_DNA"/>
</dbReference>
<dbReference type="HOGENOM" id="CLU_1903896_0_0_11"/>
<evidence type="ECO:0000259" key="1">
    <source>
        <dbReference type="Pfam" id="PF00582"/>
    </source>
</evidence>
<dbReference type="Gene3D" id="3.40.50.12370">
    <property type="match status" value="1"/>
</dbReference>
<dbReference type="PATRIC" id="fig|1348663.4.peg.3528"/>
<dbReference type="eggNOG" id="COG0589">
    <property type="taxonomic scope" value="Bacteria"/>
</dbReference>
<protein>
    <recommendedName>
        <fullName evidence="1">UspA domain-containing protein</fullName>
    </recommendedName>
</protein>
<proteinExistence type="predicted"/>
<feature type="domain" description="UspA" evidence="1">
    <location>
        <begin position="2"/>
        <end position="119"/>
    </location>
</feature>
<keyword evidence="3" id="KW-1185">Reference proteome</keyword>
<accession>A0A066YX58</accession>
<name>A0A066YX58_9ACTN</name>
<comment type="caution">
    <text evidence="2">The sequence shown here is derived from an EMBL/GenBank/DDBJ whole genome shotgun (WGS) entry which is preliminary data.</text>
</comment>
<dbReference type="SUPFAM" id="SSF52402">
    <property type="entry name" value="Adenine nucleotide alpha hydrolases-like"/>
    <property type="match status" value="1"/>
</dbReference>
<dbReference type="InterPro" id="IPR006016">
    <property type="entry name" value="UspA"/>
</dbReference>
<evidence type="ECO:0000313" key="2">
    <source>
        <dbReference type="EMBL" id="KDN84569.1"/>
    </source>
</evidence>
<reference evidence="2 3" key="1">
    <citation type="submission" date="2014-05" db="EMBL/GenBank/DDBJ databases">
        <title>Draft Genome Sequence of Kitasatospora cheerisanensis KCTC 2395.</title>
        <authorList>
            <person name="Nam D.H."/>
        </authorList>
    </citation>
    <scope>NUCLEOTIDE SEQUENCE [LARGE SCALE GENOMIC DNA]</scope>
    <source>
        <strain evidence="2 3">KCTC 2395</strain>
    </source>
</reference>
<dbReference type="Pfam" id="PF00582">
    <property type="entry name" value="Usp"/>
    <property type="match status" value="1"/>
</dbReference>